<organism evidence="2 3">
    <name type="scientific">Sistotremastrum suecicum HHB10207 ss-3</name>
    <dbReference type="NCBI Taxonomy" id="1314776"/>
    <lineage>
        <taxon>Eukaryota</taxon>
        <taxon>Fungi</taxon>
        <taxon>Dikarya</taxon>
        <taxon>Basidiomycota</taxon>
        <taxon>Agaricomycotina</taxon>
        <taxon>Agaricomycetes</taxon>
        <taxon>Sistotremastrales</taxon>
        <taxon>Sistotremastraceae</taxon>
        <taxon>Sistotremastrum</taxon>
    </lineage>
</organism>
<name>A0A165XJ56_9AGAM</name>
<evidence type="ECO:0000313" key="3">
    <source>
        <dbReference type="Proteomes" id="UP000076798"/>
    </source>
</evidence>
<dbReference type="AlphaFoldDB" id="A0A165XJ56"/>
<gene>
    <name evidence="2" type="ORF">SISSUDRAFT_964622</name>
</gene>
<evidence type="ECO:0000313" key="2">
    <source>
        <dbReference type="EMBL" id="KZT32243.1"/>
    </source>
</evidence>
<dbReference type="Proteomes" id="UP000076798">
    <property type="component" value="Unassembled WGS sequence"/>
</dbReference>
<proteinExistence type="predicted"/>
<feature type="region of interest" description="Disordered" evidence="1">
    <location>
        <begin position="31"/>
        <end position="59"/>
    </location>
</feature>
<evidence type="ECO:0000256" key="1">
    <source>
        <dbReference type="SAM" id="MobiDB-lite"/>
    </source>
</evidence>
<dbReference type="OrthoDB" id="3013323at2759"/>
<feature type="non-terminal residue" evidence="2">
    <location>
        <position position="1"/>
    </location>
</feature>
<feature type="non-terminal residue" evidence="2">
    <location>
        <position position="59"/>
    </location>
</feature>
<sequence>QLPHLKPLLVAFFEGALETWRRFSAEFAEGGDIHSASPADRSDSWMPPTNDENEGALGS</sequence>
<dbReference type="EMBL" id="KV428363">
    <property type="protein sequence ID" value="KZT32243.1"/>
    <property type="molecule type" value="Genomic_DNA"/>
</dbReference>
<protein>
    <submittedName>
        <fullName evidence="2">Uncharacterized protein</fullName>
    </submittedName>
</protein>
<keyword evidence="3" id="KW-1185">Reference proteome</keyword>
<reference evidence="2 3" key="1">
    <citation type="journal article" date="2016" name="Mol. Biol. Evol.">
        <title>Comparative Genomics of Early-Diverging Mushroom-Forming Fungi Provides Insights into the Origins of Lignocellulose Decay Capabilities.</title>
        <authorList>
            <person name="Nagy L.G."/>
            <person name="Riley R."/>
            <person name="Tritt A."/>
            <person name="Adam C."/>
            <person name="Daum C."/>
            <person name="Floudas D."/>
            <person name="Sun H."/>
            <person name="Yadav J.S."/>
            <person name="Pangilinan J."/>
            <person name="Larsson K.H."/>
            <person name="Matsuura K."/>
            <person name="Barry K."/>
            <person name="Labutti K."/>
            <person name="Kuo R."/>
            <person name="Ohm R.A."/>
            <person name="Bhattacharya S.S."/>
            <person name="Shirouzu T."/>
            <person name="Yoshinaga Y."/>
            <person name="Martin F.M."/>
            <person name="Grigoriev I.V."/>
            <person name="Hibbett D.S."/>
        </authorList>
    </citation>
    <scope>NUCLEOTIDE SEQUENCE [LARGE SCALE GENOMIC DNA]</scope>
    <source>
        <strain evidence="2 3">HHB10207 ss-3</strain>
    </source>
</reference>
<dbReference type="STRING" id="1314776.A0A165XJ56"/>
<accession>A0A165XJ56</accession>